<comment type="caution">
    <text evidence="2">The sequence shown here is derived from an EMBL/GenBank/DDBJ whole genome shotgun (WGS) entry which is preliminary data.</text>
</comment>
<gene>
    <name evidence="2" type="ORF">COB67_13410</name>
</gene>
<feature type="compositionally biased region" description="Polar residues" evidence="1">
    <location>
        <begin position="1"/>
        <end position="17"/>
    </location>
</feature>
<evidence type="ECO:0008006" key="4">
    <source>
        <dbReference type="Google" id="ProtNLM"/>
    </source>
</evidence>
<evidence type="ECO:0000313" key="2">
    <source>
        <dbReference type="EMBL" id="PCI22435.1"/>
    </source>
</evidence>
<organism evidence="2 3">
    <name type="scientific">SAR324 cluster bacterium</name>
    <dbReference type="NCBI Taxonomy" id="2024889"/>
    <lineage>
        <taxon>Bacteria</taxon>
        <taxon>Deltaproteobacteria</taxon>
        <taxon>SAR324 cluster</taxon>
    </lineage>
</organism>
<proteinExistence type="predicted"/>
<dbReference type="EMBL" id="NVSR01000161">
    <property type="protein sequence ID" value="PCI22435.1"/>
    <property type="molecule type" value="Genomic_DNA"/>
</dbReference>
<feature type="region of interest" description="Disordered" evidence="1">
    <location>
        <begin position="1"/>
        <end position="33"/>
    </location>
</feature>
<name>A0A2A4SNE9_9DELT</name>
<dbReference type="AlphaFoldDB" id="A0A2A4SNE9"/>
<evidence type="ECO:0000256" key="1">
    <source>
        <dbReference type="SAM" id="MobiDB-lite"/>
    </source>
</evidence>
<sequence>MIKKFNGSSPLAQQTGGSRRLDPSLRESGGMIPKVNPLPDNMGAISVIGKLESSVSRIQVAQKTLGDLAEILERMSEFMETKGLGNIQGIESFDVVNNYLRQELDHFQEVAYACNFQGQGVLNGEIGLIGKSSNKDLRFVRGSARVISSGTPGYPVTIYQEAKPGSLIGQLPLDREILKRETDIAFVEGNQQVHYRVRKDEDPESLIRNLQECLFNHGLDIRVTKTEDGRLYFIHNQLGRENNFYGISLNTKLISHTPGEPMQAKPGRDIKGTIGREQARGVGGFLIGNRGNPQTDGLILHYDGKIKFPGEIIGYIQVKQNGLFIPVDQTGEKTEVLSIPSLSPQYQAIGVSNASAFSNLDSIRADNREQSRDSLKLILWAIADLKQLREELCSEEDRFVNRTIELLQGSIRPLTASSEILEFSKDKAGEMADQLKSMLSPEIVA</sequence>
<dbReference type="Proteomes" id="UP000218113">
    <property type="component" value="Unassembled WGS sequence"/>
</dbReference>
<accession>A0A2A4SNE9</accession>
<protein>
    <recommendedName>
        <fullName evidence="4">Flagellin N-terminal domain-containing protein</fullName>
    </recommendedName>
</protein>
<reference evidence="3" key="1">
    <citation type="submission" date="2017-08" db="EMBL/GenBank/DDBJ databases">
        <title>A dynamic microbial community with high functional redundancy inhabits the cold, oxic subseafloor aquifer.</title>
        <authorList>
            <person name="Tully B.J."/>
            <person name="Wheat C.G."/>
            <person name="Glazer B.T."/>
            <person name="Huber J.A."/>
        </authorList>
    </citation>
    <scope>NUCLEOTIDE SEQUENCE [LARGE SCALE GENOMIC DNA]</scope>
</reference>
<evidence type="ECO:0000313" key="3">
    <source>
        <dbReference type="Proteomes" id="UP000218113"/>
    </source>
</evidence>